<evidence type="ECO:0000313" key="2">
    <source>
        <dbReference type="EMBL" id="MBE1525441.1"/>
    </source>
</evidence>
<name>A0ABR9JHM4_9MICC</name>
<dbReference type="Gene3D" id="1.10.3210.10">
    <property type="entry name" value="Hypothetical protein af1432"/>
    <property type="match status" value="1"/>
</dbReference>
<comment type="caution">
    <text evidence="2">The sequence shown here is derived from an EMBL/GenBank/DDBJ whole genome shotgun (WGS) entry which is preliminary data.</text>
</comment>
<gene>
    <name evidence="2" type="ORF">H4W27_002559</name>
</gene>
<feature type="domain" description="DUF4031" evidence="1">
    <location>
        <begin position="3"/>
        <end position="75"/>
    </location>
</feature>
<dbReference type="InterPro" id="IPR009218">
    <property type="entry name" value="HD_phosphohydro"/>
</dbReference>
<dbReference type="SUPFAM" id="SSF109604">
    <property type="entry name" value="HD-domain/PDEase-like"/>
    <property type="match status" value="1"/>
</dbReference>
<dbReference type="PANTHER" id="PTHR21174:SF0">
    <property type="entry name" value="HD PHOSPHOHYDROLASE FAMILY PROTEIN-RELATED"/>
    <property type="match status" value="1"/>
</dbReference>
<sequence>MTVFIDPPNWPAHGTVFSHLISDTSLQELHAIADSAGISIRAFDQDHYDVPAHRYADLLALGAAPVSGRELTRILLGCGLRIPAAQRPEKLRGTLARAWTRLGLQWLDPADDGAGASRSASASGQAWAQLGEELLDRWSEPHRHYHSLTHLAAVLRHVAFLDRAGELAPDQRRVVALAAWFHDAVYSGAAGEDEEASARLAEVRLEPVLAVSSIQETARLVRLTTGHDPVPEDGNGAVLVDSDLAVLGQTPTDYARYADAVRRDFAQVTDADFHRGRSQVLLRLLDQPTLFRTVTGRQRWEQQARLNLREELERLRLR</sequence>
<dbReference type="InterPro" id="IPR025109">
    <property type="entry name" value="DUF4031"/>
</dbReference>
<dbReference type="Proteomes" id="UP000643525">
    <property type="component" value="Unassembled WGS sequence"/>
</dbReference>
<accession>A0ABR9JHM4</accession>
<dbReference type="EMBL" id="JADBED010000001">
    <property type="protein sequence ID" value="MBE1525441.1"/>
    <property type="molecule type" value="Genomic_DNA"/>
</dbReference>
<dbReference type="RefSeq" id="WP_192596306.1">
    <property type="nucleotide sequence ID" value="NZ_BAAALJ010000026.1"/>
</dbReference>
<organism evidence="2 3">
    <name type="scientific">Nesterenkonia lutea</name>
    <dbReference type="NCBI Taxonomy" id="272919"/>
    <lineage>
        <taxon>Bacteria</taxon>
        <taxon>Bacillati</taxon>
        <taxon>Actinomycetota</taxon>
        <taxon>Actinomycetes</taxon>
        <taxon>Micrococcales</taxon>
        <taxon>Micrococcaceae</taxon>
        <taxon>Nesterenkonia</taxon>
    </lineage>
</organism>
<dbReference type="Pfam" id="PF13223">
    <property type="entry name" value="DUF4031"/>
    <property type="match status" value="1"/>
</dbReference>
<reference evidence="2 3" key="1">
    <citation type="submission" date="2020-10" db="EMBL/GenBank/DDBJ databases">
        <title>Sequencing the genomes of 1000 actinobacteria strains.</title>
        <authorList>
            <person name="Klenk H.-P."/>
        </authorList>
    </citation>
    <scope>NUCLEOTIDE SEQUENCE [LARGE SCALE GENOMIC DNA]</scope>
    <source>
        <strain evidence="2 3">DSM 15666</strain>
    </source>
</reference>
<evidence type="ECO:0000313" key="3">
    <source>
        <dbReference type="Proteomes" id="UP000643525"/>
    </source>
</evidence>
<keyword evidence="3" id="KW-1185">Reference proteome</keyword>
<evidence type="ECO:0000259" key="1">
    <source>
        <dbReference type="Pfam" id="PF13223"/>
    </source>
</evidence>
<proteinExistence type="predicted"/>
<dbReference type="PANTHER" id="PTHR21174">
    <property type="match status" value="1"/>
</dbReference>
<protein>
    <submittedName>
        <fullName evidence="2">Metal-dependent HD superfamily phosphohydrolase</fullName>
    </submittedName>
</protein>